<evidence type="ECO:0000259" key="10">
    <source>
        <dbReference type="SMART" id="SM00978"/>
    </source>
</evidence>
<feature type="region of interest" description="Disordered" evidence="9">
    <location>
        <begin position="281"/>
        <end position="323"/>
    </location>
</feature>
<dbReference type="PANTHER" id="PTHR28554">
    <property type="entry name" value="39S RIBOSOMAL PROTEIN L45, MITOCHONDRIAL"/>
    <property type="match status" value="1"/>
</dbReference>
<dbReference type="GO" id="GO:1990904">
    <property type="term" value="C:ribonucleoprotein complex"/>
    <property type="evidence" value="ECO:0007669"/>
    <property type="project" value="UniProtKB-KW"/>
</dbReference>
<keyword evidence="12" id="KW-1185">Reference proteome</keyword>
<keyword evidence="4" id="KW-0496">Mitochondrion</keyword>
<evidence type="ECO:0000313" key="11">
    <source>
        <dbReference type="EMBL" id="GBP11720.1"/>
    </source>
</evidence>
<proteinExistence type="inferred from homology"/>
<dbReference type="Pfam" id="PF04280">
    <property type="entry name" value="Tim44"/>
    <property type="match status" value="1"/>
</dbReference>
<dbReference type="InterPro" id="IPR007379">
    <property type="entry name" value="Tim44-like_dom"/>
</dbReference>
<evidence type="ECO:0000256" key="7">
    <source>
        <dbReference type="ARBA" id="ARBA00039448"/>
    </source>
</evidence>
<accession>A0A4C1TDS8</accession>
<evidence type="ECO:0000256" key="6">
    <source>
        <dbReference type="ARBA" id="ARBA00038073"/>
    </source>
</evidence>
<comment type="caution">
    <text evidence="11">The sequence shown here is derived from an EMBL/GenBank/DDBJ whole genome shotgun (WGS) entry which is preliminary data.</text>
</comment>
<keyword evidence="5" id="KW-0687">Ribonucleoprotein</keyword>
<feature type="compositionally biased region" description="Low complexity" evidence="9">
    <location>
        <begin position="302"/>
        <end position="317"/>
    </location>
</feature>
<dbReference type="OrthoDB" id="19619at2759"/>
<dbReference type="GO" id="GO:0005840">
    <property type="term" value="C:ribosome"/>
    <property type="evidence" value="ECO:0007669"/>
    <property type="project" value="UniProtKB-KW"/>
</dbReference>
<dbReference type="PANTHER" id="PTHR28554:SF1">
    <property type="entry name" value="LARGE RIBOSOMAL SUBUNIT PROTEIN ML45"/>
    <property type="match status" value="1"/>
</dbReference>
<dbReference type="AlphaFoldDB" id="A0A4C1TDS8"/>
<dbReference type="InterPro" id="IPR032710">
    <property type="entry name" value="NTF2-like_dom_sf"/>
</dbReference>
<gene>
    <name evidence="11" type="primary">mRpL45</name>
    <name evidence="11" type="ORF">EVAR_77831_1</name>
</gene>
<name>A0A4C1TDS8_EUMVA</name>
<dbReference type="SUPFAM" id="SSF54427">
    <property type="entry name" value="NTF2-like"/>
    <property type="match status" value="1"/>
</dbReference>
<evidence type="ECO:0000256" key="9">
    <source>
        <dbReference type="SAM" id="MobiDB-lite"/>
    </source>
</evidence>
<dbReference type="Proteomes" id="UP000299102">
    <property type="component" value="Unassembled WGS sequence"/>
</dbReference>
<evidence type="ECO:0000256" key="3">
    <source>
        <dbReference type="ARBA" id="ARBA00022980"/>
    </source>
</evidence>
<comment type="similarity">
    <text evidence="6">Belongs to the mitochondrion-specific ribosomal protein mL45 family.</text>
</comment>
<dbReference type="EMBL" id="BGZK01000047">
    <property type="protein sequence ID" value="GBP11720.1"/>
    <property type="molecule type" value="Genomic_DNA"/>
</dbReference>
<dbReference type="GO" id="GO:0005739">
    <property type="term" value="C:mitochondrion"/>
    <property type="evidence" value="ECO:0007669"/>
    <property type="project" value="UniProtKB-SubCell"/>
</dbReference>
<evidence type="ECO:0000256" key="4">
    <source>
        <dbReference type="ARBA" id="ARBA00023128"/>
    </source>
</evidence>
<evidence type="ECO:0000256" key="2">
    <source>
        <dbReference type="ARBA" id="ARBA00022946"/>
    </source>
</evidence>
<reference evidence="11 12" key="1">
    <citation type="journal article" date="2019" name="Commun. Biol.">
        <title>The bagworm genome reveals a unique fibroin gene that provides high tensile strength.</title>
        <authorList>
            <person name="Kono N."/>
            <person name="Nakamura H."/>
            <person name="Ohtoshi R."/>
            <person name="Tomita M."/>
            <person name="Numata K."/>
            <person name="Arakawa K."/>
        </authorList>
    </citation>
    <scope>NUCLEOTIDE SEQUENCE [LARGE SCALE GENOMIC DNA]</scope>
</reference>
<evidence type="ECO:0000256" key="5">
    <source>
        <dbReference type="ARBA" id="ARBA00023274"/>
    </source>
</evidence>
<organism evidence="11 12">
    <name type="scientific">Eumeta variegata</name>
    <name type="common">Bagworm moth</name>
    <name type="synonym">Eumeta japonica</name>
    <dbReference type="NCBI Taxonomy" id="151549"/>
    <lineage>
        <taxon>Eukaryota</taxon>
        <taxon>Metazoa</taxon>
        <taxon>Ecdysozoa</taxon>
        <taxon>Arthropoda</taxon>
        <taxon>Hexapoda</taxon>
        <taxon>Insecta</taxon>
        <taxon>Pterygota</taxon>
        <taxon>Neoptera</taxon>
        <taxon>Endopterygota</taxon>
        <taxon>Lepidoptera</taxon>
        <taxon>Glossata</taxon>
        <taxon>Ditrysia</taxon>
        <taxon>Tineoidea</taxon>
        <taxon>Psychidae</taxon>
        <taxon>Oiketicinae</taxon>
        <taxon>Eumeta</taxon>
    </lineage>
</organism>
<keyword evidence="3 11" id="KW-0689">Ribosomal protein</keyword>
<dbReference type="STRING" id="151549.A0A4C1TDS8"/>
<evidence type="ECO:0000313" key="12">
    <source>
        <dbReference type="Proteomes" id="UP000299102"/>
    </source>
</evidence>
<protein>
    <recommendedName>
        <fullName evidence="7">Large ribosomal subunit protein mL45</fullName>
    </recommendedName>
    <alternativeName>
        <fullName evidence="8">39S ribosomal protein L45, mitochondrial</fullName>
    </alternativeName>
</protein>
<comment type="subcellular location">
    <subcellularLocation>
        <location evidence="1">Mitochondrion</location>
    </subcellularLocation>
</comment>
<evidence type="ECO:0000256" key="8">
    <source>
        <dbReference type="ARBA" id="ARBA00043031"/>
    </source>
</evidence>
<dbReference type="Gene3D" id="3.10.450.240">
    <property type="match status" value="1"/>
</dbReference>
<keyword evidence="2" id="KW-0809">Transit peptide</keyword>
<dbReference type="FunFam" id="3.10.450.240:FF:000003">
    <property type="entry name" value="39S ribosomal protein L45, mitochondrial"/>
    <property type="match status" value="1"/>
</dbReference>
<feature type="domain" description="Tim44-like" evidence="10">
    <location>
        <begin position="127"/>
        <end position="275"/>
    </location>
</feature>
<dbReference type="SMART" id="SM00978">
    <property type="entry name" value="Tim44"/>
    <property type="match status" value="1"/>
</dbReference>
<sequence>MLLASFFTKLSALRVGRGALGAAPVRTTTTKHWNPKFKRERAAKVVYVKLPNFNEDEGEISRDRMRARMKERGVLPPRPWIERPFCISSTSGVFEPYVPPEGDGRASPVSAARARQTVQRLEKKSKSMMAVRKIRSFEEDWEAEKFARAAQDIYVRAHEMLVSGDRHALRLLVTEYAYPAMRYNTQDRTLRWRLVGELEPPRVVHARCTDIVTKENVFGQVTVRIFTQQQLAVYDRFGRLMHGSELLAKDVLEYVVFEKHLANVYGSWRLHDKIVPEWTPPREPSLRTRCSLDSEPVPTTESPAAADSAAAPVPAESTQIAAS</sequence>
<evidence type="ECO:0000256" key="1">
    <source>
        <dbReference type="ARBA" id="ARBA00004173"/>
    </source>
</evidence>
<dbReference type="InterPro" id="IPR051975">
    <property type="entry name" value="mtLSU_mL45"/>
</dbReference>